<comment type="caution">
    <text evidence="1">The sequence shown here is derived from an EMBL/GenBank/DDBJ whole genome shotgun (WGS) entry which is preliminary data.</text>
</comment>
<accession>A0A0F9QV33</accession>
<protein>
    <submittedName>
        <fullName evidence="1">Uncharacterized protein</fullName>
    </submittedName>
</protein>
<name>A0A0F9QV33_9ZZZZ</name>
<evidence type="ECO:0000313" key="1">
    <source>
        <dbReference type="EMBL" id="KKN40827.1"/>
    </source>
</evidence>
<proteinExistence type="predicted"/>
<dbReference type="AlphaFoldDB" id="A0A0F9QV33"/>
<sequence length="43" mass="4943">MELKEKDKENAKVAIKNQLIKMNNSIDICFALLYNEPLVVHLA</sequence>
<reference evidence="1" key="1">
    <citation type="journal article" date="2015" name="Nature">
        <title>Complex archaea that bridge the gap between prokaryotes and eukaryotes.</title>
        <authorList>
            <person name="Spang A."/>
            <person name="Saw J.H."/>
            <person name="Jorgensen S.L."/>
            <person name="Zaremba-Niedzwiedzka K."/>
            <person name="Martijn J."/>
            <person name="Lind A.E."/>
            <person name="van Eijk R."/>
            <person name="Schleper C."/>
            <person name="Guy L."/>
            <person name="Ettema T.J."/>
        </authorList>
    </citation>
    <scope>NUCLEOTIDE SEQUENCE</scope>
</reference>
<gene>
    <name evidence="1" type="ORF">LCGC14_0729690</name>
</gene>
<dbReference type="EMBL" id="LAZR01001684">
    <property type="protein sequence ID" value="KKN40827.1"/>
    <property type="molecule type" value="Genomic_DNA"/>
</dbReference>
<organism evidence="1">
    <name type="scientific">marine sediment metagenome</name>
    <dbReference type="NCBI Taxonomy" id="412755"/>
    <lineage>
        <taxon>unclassified sequences</taxon>
        <taxon>metagenomes</taxon>
        <taxon>ecological metagenomes</taxon>
    </lineage>
</organism>